<protein>
    <submittedName>
        <fullName evidence="2">Membrane protein</fullName>
    </submittedName>
</protein>
<sequence length="442" mass="49092">MNSLSLWQVPAKWLRPAQGLAFVAFAACSAFMTYFCMYAFRKPFSVNSYTELDQEHWLVSFKIALILSQVFGYLVAKFIGVKVIAEMQHANRAKTILWMIVSAELALILFAISPSPLNVIWLFFNGLSLGMIWGLVFSYLEGRKTTELLGAVLSVTFILASGLVRTVGKWLMVEIQVSEMWMPAVTGAIFLPLLVISVFCLNSLPAPTTSDEQARQKRAPMNGAQRWAFFKEYGVGITLLVLSFLLFTGFRDFRDNFSSEIWHALGYGQEPAIFAYAGVRVALIVLIALAALVLIKNNRIAFFANHGFILLGTALLATSTWAFEQSLLDAKAWMVLLGAGLYISYIPYNCFLFDRMISAVGSTANAGFLLYLADSAGYVGSVGILLYKTFGSPELSWLSFFIMACYWVAAIASVLVVSSLLYFSFKLKPFRPGYSLQPAHQN</sequence>
<dbReference type="EMBL" id="CP013187">
    <property type="protein sequence ID" value="ALO41930.1"/>
    <property type="molecule type" value="Genomic_DNA"/>
</dbReference>
<dbReference type="RefSeq" id="WP_058029626.1">
    <property type="nucleotide sequence ID" value="NZ_CP013187.1"/>
</dbReference>
<feature type="transmembrane region" description="Helical" evidence="1">
    <location>
        <begin position="180"/>
        <end position="206"/>
    </location>
</feature>
<feature type="transmembrane region" description="Helical" evidence="1">
    <location>
        <begin position="96"/>
        <end position="113"/>
    </location>
</feature>
<dbReference type="Proteomes" id="UP000061457">
    <property type="component" value="Chromosome I"/>
</dbReference>
<evidence type="ECO:0000313" key="2">
    <source>
        <dbReference type="EMBL" id="ALO41930.1"/>
    </source>
</evidence>
<feature type="transmembrane region" description="Helical" evidence="1">
    <location>
        <begin position="119"/>
        <end position="140"/>
    </location>
</feature>
<feature type="transmembrane region" description="Helical" evidence="1">
    <location>
        <begin position="20"/>
        <end position="40"/>
    </location>
</feature>
<keyword evidence="1" id="KW-1133">Transmembrane helix</keyword>
<feature type="transmembrane region" description="Helical" evidence="1">
    <location>
        <begin position="399"/>
        <end position="423"/>
    </location>
</feature>
<feature type="transmembrane region" description="Helical" evidence="1">
    <location>
        <begin position="366"/>
        <end position="387"/>
    </location>
</feature>
<dbReference type="InterPro" id="IPR036259">
    <property type="entry name" value="MFS_trans_sf"/>
</dbReference>
<feature type="transmembrane region" description="Helical" evidence="1">
    <location>
        <begin position="60"/>
        <end position="84"/>
    </location>
</feature>
<feature type="transmembrane region" description="Helical" evidence="1">
    <location>
        <begin position="335"/>
        <end position="354"/>
    </location>
</feature>
<reference evidence="2 3" key="1">
    <citation type="submission" date="2015-11" db="EMBL/GenBank/DDBJ databases">
        <authorList>
            <person name="Zhang Y."/>
            <person name="Guo Z."/>
        </authorList>
    </citation>
    <scope>NUCLEOTIDE SEQUENCE [LARGE SCALE GENOMIC DNA]</scope>
    <source>
        <strain evidence="2 3">KCTC 12086</strain>
    </source>
</reference>
<dbReference type="SUPFAM" id="SSF103473">
    <property type="entry name" value="MFS general substrate transporter"/>
    <property type="match status" value="1"/>
</dbReference>
<proteinExistence type="predicted"/>
<evidence type="ECO:0000313" key="3">
    <source>
        <dbReference type="Proteomes" id="UP000061457"/>
    </source>
</evidence>
<name>A0A0S2K0C1_9GAMM</name>
<keyword evidence="1" id="KW-0812">Transmembrane</keyword>
<dbReference type="KEGG" id="pphe:PP2015_1425"/>
<dbReference type="AlphaFoldDB" id="A0A0S2K0C1"/>
<dbReference type="Pfam" id="PF18943">
    <property type="entry name" value="DUF5690"/>
    <property type="match status" value="1"/>
</dbReference>
<keyword evidence="3" id="KW-1185">Reference proteome</keyword>
<feature type="transmembrane region" description="Helical" evidence="1">
    <location>
        <begin position="302"/>
        <end position="323"/>
    </location>
</feature>
<gene>
    <name evidence="2" type="ORF">PP2015_1425</name>
</gene>
<feature type="transmembrane region" description="Helical" evidence="1">
    <location>
        <begin position="227"/>
        <end position="250"/>
    </location>
</feature>
<feature type="transmembrane region" description="Helical" evidence="1">
    <location>
        <begin position="147"/>
        <end position="168"/>
    </location>
</feature>
<organism evidence="2 3">
    <name type="scientific">Pseudoalteromonas phenolica</name>
    <dbReference type="NCBI Taxonomy" id="161398"/>
    <lineage>
        <taxon>Bacteria</taxon>
        <taxon>Pseudomonadati</taxon>
        <taxon>Pseudomonadota</taxon>
        <taxon>Gammaproteobacteria</taxon>
        <taxon>Alteromonadales</taxon>
        <taxon>Pseudoalteromonadaceae</taxon>
        <taxon>Pseudoalteromonas</taxon>
    </lineage>
</organism>
<feature type="transmembrane region" description="Helical" evidence="1">
    <location>
        <begin position="273"/>
        <end position="295"/>
    </location>
</feature>
<dbReference type="STRING" id="161398.PP2015_1425"/>
<dbReference type="PATRIC" id="fig|161398.10.peg.1450"/>
<accession>A0A0S2K0C1</accession>
<evidence type="ECO:0000256" key="1">
    <source>
        <dbReference type="SAM" id="Phobius"/>
    </source>
</evidence>
<keyword evidence="1" id="KW-0472">Membrane</keyword>
<dbReference type="InterPro" id="IPR043745">
    <property type="entry name" value="DUF5690"/>
</dbReference>
<dbReference type="OrthoDB" id="9784953at2"/>